<feature type="non-terminal residue" evidence="1">
    <location>
        <position position="1"/>
    </location>
</feature>
<dbReference type="AlphaFoldDB" id="A0A093V1Q3"/>
<keyword evidence="1" id="KW-0808">Transferase</keyword>
<reference evidence="1" key="2">
    <citation type="journal article" date="2014" name="PLoS Genet.">
        <title>Signature gene expression reveals novel clues to the molecular mechanisms of dimorphic transition in Penicillium marneffei.</title>
        <authorList>
            <person name="Yang E."/>
            <person name="Wang G."/>
            <person name="Cai J."/>
            <person name="Woo P.C."/>
            <person name="Lau S.K."/>
            <person name="Yuen K.-Y."/>
            <person name="Chow W.-N."/>
            <person name="Lin X."/>
        </authorList>
    </citation>
    <scope>NUCLEOTIDE SEQUENCE</scope>
    <source>
        <strain evidence="1">PM1</strain>
    </source>
</reference>
<proteinExistence type="predicted"/>
<evidence type="ECO:0000313" key="1">
    <source>
        <dbReference type="EMBL" id="KFX40706.1"/>
    </source>
</evidence>
<reference key="1">
    <citation type="journal article" date="2014" name="PLoS Genet.">
        <title>Signature Gene Expression Reveals Novel Clues to the Molecular Mechanisms of Dimorphic Transition in Penicillium marneffei.</title>
        <authorList>
            <person name="Yang E."/>
            <person name="Wang G."/>
            <person name="Cai J."/>
            <person name="Woo P.C."/>
            <person name="Lau S.K."/>
            <person name="Yuen K.-Y."/>
            <person name="Chow W.-N."/>
            <person name="Lin X."/>
        </authorList>
    </citation>
    <scope>NUCLEOTIDE SEQUENCE [LARGE SCALE GENOMIC DNA]</scope>
    <source>
        <strain>PM1</strain>
    </source>
</reference>
<comment type="caution">
    <text evidence="1">The sequence shown here is derived from an EMBL/GenBank/DDBJ whole genome shotgun (WGS) entry which is preliminary data.</text>
</comment>
<accession>A0A093V1Q3</accession>
<organism evidence="1">
    <name type="scientific">Talaromyces marneffei PM1</name>
    <dbReference type="NCBI Taxonomy" id="1077442"/>
    <lineage>
        <taxon>Eukaryota</taxon>
        <taxon>Fungi</taxon>
        <taxon>Dikarya</taxon>
        <taxon>Ascomycota</taxon>
        <taxon>Pezizomycotina</taxon>
        <taxon>Eurotiomycetes</taxon>
        <taxon>Eurotiomycetidae</taxon>
        <taxon>Eurotiales</taxon>
        <taxon>Trichocomaceae</taxon>
        <taxon>Talaromyces</taxon>
        <taxon>Talaromyces sect. Talaromyces</taxon>
    </lineage>
</organism>
<dbReference type="EMBL" id="JPOX01000143">
    <property type="protein sequence ID" value="KFX40706.1"/>
    <property type="molecule type" value="Genomic_DNA"/>
</dbReference>
<dbReference type="HOGENOM" id="CLU_2801163_0_0_1"/>
<dbReference type="GO" id="GO:0016301">
    <property type="term" value="F:kinase activity"/>
    <property type="evidence" value="ECO:0007669"/>
    <property type="project" value="UniProtKB-KW"/>
</dbReference>
<keyword evidence="1" id="KW-0418">Kinase</keyword>
<gene>
    <name evidence="1" type="ORF">GQ26_1430010</name>
</gene>
<protein>
    <submittedName>
        <fullName evidence="1">Phosphatidylinositol 4-kinase stt4</fullName>
    </submittedName>
</protein>
<name>A0A093V1Q3_TALMA</name>
<sequence>NDDPELAGIVKQVMIHGPYSKHNPNAVYIQIDEQTGQIKCQKRFSKPFQAETAIPKDGLIPAEPRGLL</sequence>